<feature type="transmembrane region" description="Helical" evidence="5">
    <location>
        <begin position="105"/>
        <end position="122"/>
    </location>
</feature>
<dbReference type="Proteomes" id="UP000474565">
    <property type="component" value="Unassembled WGS sequence"/>
</dbReference>
<evidence type="ECO:0000256" key="2">
    <source>
        <dbReference type="ARBA" id="ARBA00022692"/>
    </source>
</evidence>
<dbReference type="Pfam" id="PF01925">
    <property type="entry name" value="TauE"/>
    <property type="match status" value="1"/>
</dbReference>
<keyword evidence="5" id="KW-1003">Cell membrane</keyword>
<evidence type="ECO:0000313" key="7">
    <source>
        <dbReference type="Proteomes" id="UP000474565"/>
    </source>
</evidence>
<evidence type="ECO:0000256" key="4">
    <source>
        <dbReference type="ARBA" id="ARBA00023136"/>
    </source>
</evidence>
<feature type="transmembrane region" description="Helical" evidence="5">
    <location>
        <begin position="51"/>
        <end position="68"/>
    </location>
</feature>
<feature type="transmembrane region" description="Helical" evidence="5">
    <location>
        <begin position="146"/>
        <end position="175"/>
    </location>
</feature>
<keyword evidence="3 5" id="KW-1133">Transmembrane helix</keyword>
<dbReference type="EMBL" id="WWCP01000053">
    <property type="protein sequence ID" value="MYM85196.1"/>
    <property type="molecule type" value="Genomic_DNA"/>
</dbReference>
<evidence type="ECO:0000313" key="6">
    <source>
        <dbReference type="EMBL" id="MYM85196.1"/>
    </source>
</evidence>
<protein>
    <recommendedName>
        <fullName evidence="5">Probable membrane transporter protein</fullName>
    </recommendedName>
</protein>
<dbReference type="GO" id="GO:0005886">
    <property type="term" value="C:plasma membrane"/>
    <property type="evidence" value="ECO:0007669"/>
    <property type="project" value="UniProtKB-SubCell"/>
</dbReference>
<evidence type="ECO:0000256" key="3">
    <source>
        <dbReference type="ARBA" id="ARBA00022989"/>
    </source>
</evidence>
<feature type="transmembrane region" description="Helical" evidence="5">
    <location>
        <begin position="12"/>
        <end position="39"/>
    </location>
</feature>
<gene>
    <name evidence="6" type="ORF">GTP44_25050</name>
</gene>
<keyword evidence="2 5" id="KW-0812">Transmembrane</keyword>
<comment type="caution">
    <text evidence="6">The sequence shown here is derived from an EMBL/GenBank/DDBJ whole genome shotgun (WGS) entry which is preliminary data.</text>
</comment>
<accession>A0A6L8MT48</accession>
<sequence>MSYQLLYVALPNLVLGMGLGVAGGLLGIGGGLIAIPILAHFYGMDQQLAQGTALVMITPNVLIGFIRYRQKNNIALKSIAPMAVASILATYVAAKCATGLNPHHLQIGFALFLLVLALYFGWSLKRASTQVNACSGPGQRKVASDWLMPLIGIASGIMSGLFTVGGGLVVVPALVTMFRMSQTHAQGIALALVVPGALVALFTYSGAGHVDWVTGIPLALGGIVSVSWGVALAHQFAPTKLRLIFCSVLVATSLAMLF</sequence>
<dbReference type="InterPro" id="IPR002781">
    <property type="entry name" value="TM_pro_TauE-like"/>
</dbReference>
<organism evidence="6 7">
    <name type="scientific">Duganella lactea</name>
    <dbReference type="NCBI Taxonomy" id="2692173"/>
    <lineage>
        <taxon>Bacteria</taxon>
        <taxon>Pseudomonadati</taxon>
        <taxon>Pseudomonadota</taxon>
        <taxon>Betaproteobacteria</taxon>
        <taxon>Burkholderiales</taxon>
        <taxon>Oxalobacteraceae</taxon>
        <taxon>Telluria group</taxon>
        <taxon>Duganella</taxon>
    </lineage>
</organism>
<comment type="similarity">
    <text evidence="5">Belongs to the 4-toluene sulfonate uptake permease (TSUP) (TC 2.A.102) family.</text>
</comment>
<dbReference type="PANTHER" id="PTHR43701:SF2">
    <property type="entry name" value="MEMBRANE TRANSPORTER PROTEIN YJNA-RELATED"/>
    <property type="match status" value="1"/>
</dbReference>
<proteinExistence type="inferred from homology"/>
<dbReference type="InterPro" id="IPR051598">
    <property type="entry name" value="TSUP/Inactive_protease-like"/>
</dbReference>
<dbReference type="PANTHER" id="PTHR43701">
    <property type="entry name" value="MEMBRANE TRANSPORTER PROTEIN MJ0441-RELATED"/>
    <property type="match status" value="1"/>
</dbReference>
<reference evidence="6 7" key="1">
    <citation type="submission" date="2019-12" db="EMBL/GenBank/DDBJ databases">
        <title>Novel species isolated from a subtropical stream in China.</title>
        <authorList>
            <person name="Lu H."/>
        </authorList>
    </citation>
    <scope>NUCLEOTIDE SEQUENCE [LARGE SCALE GENOMIC DNA]</scope>
    <source>
        <strain evidence="6 7">FT50W</strain>
    </source>
</reference>
<feature type="transmembrane region" description="Helical" evidence="5">
    <location>
        <begin position="187"/>
        <end position="206"/>
    </location>
</feature>
<name>A0A6L8MT48_9BURK</name>
<dbReference type="AlphaFoldDB" id="A0A6L8MT48"/>
<evidence type="ECO:0000256" key="1">
    <source>
        <dbReference type="ARBA" id="ARBA00004141"/>
    </source>
</evidence>
<dbReference type="RefSeq" id="WP_161021538.1">
    <property type="nucleotide sequence ID" value="NZ_WWCP01000053.1"/>
</dbReference>
<evidence type="ECO:0000256" key="5">
    <source>
        <dbReference type="RuleBase" id="RU363041"/>
    </source>
</evidence>
<comment type="subcellular location">
    <subcellularLocation>
        <location evidence="5">Cell membrane</location>
        <topology evidence="5">Multi-pass membrane protein</topology>
    </subcellularLocation>
    <subcellularLocation>
        <location evidence="1">Membrane</location>
        <topology evidence="1">Multi-pass membrane protein</topology>
    </subcellularLocation>
</comment>
<feature type="transmembrane region" description="Helical" evidence="5">
    <location>
        <begin position="212"/>
        <end position="234"/>
    </location>
</feature>
<keyword evidence="4 5" id="KW-0472">Membrane</keyword>
<feature type="transmembrane region" description="Helical" evidence="5">
    <location>
        <begin position="74"/>
        <end position="93"/>
    </location>
</feature>